<sequence length="226" mass="25639">MNHNQDLQRRIASAAGRHFGTPRFQGYLDHCDGDKDKALAFYQWNTEASAAMWETLGHLEVIFRNRVAGQLAQRHRRRGLQGSWLDALAGQLDQKGAADIAKARGRVQSKGKPVSDGQVIAELSFGFWRFLLARRYNTTLWPAIAGGFPNSPNRDRSTIERPVVRLNEFRNRLAHHERIWNQPLAALHEDTLTVIRYIDGDLADWVGQQSRMPTIIASAPQRLPQP</sequence>
<keyword evidence="2" id="KW-1185">Reference proteome</keyword>
<accession>A0ABV6QVX8</accession>
<protein>
    <recommendedName>
        <fullName evidence="3">Abi-like protein</fullName>
    </recommendedName>
</protein>
<organism evidence="1 2">
    <name type="scientific">Kribbella deserti</name>
    <dbReference type="NCBI Taxonomy" id="1926257"/>
    <lineage>
        <taxon>Bacteria</taxon>
        <taxon>Bacillati</taxon>
        <taxon>Actinomycetota</taxon>
        <taxon>Actinomycetes</taxon>
        <taxon>Propionibacteriales</taxon>
        <taxon>Kribbellaceae</taxon>
        <taxon>Kribbella</taxon>
    </lineage>
</organism>
<dbReference type="RefSeq" id="WP_380055728.1">
    <property type="nucleotide sequence ID" value="NZ_JBHLTC010000040.1"/>
</dbReference>
<evidence type="ECO:0000313" key="1">
    <source>
        <dbReference type="EMBL" id="MFC0628798.1"/>
    </source>
</evidence>
<gene>
    <name evidence="1" type="ORF">ACFFGN_32330</name>
</gene>
<reference evidence="1 2" key="1">
    <citation type="submission" date="2024-09" db="EMBL/GenBank/DDBJ databases">
        <authorList>
            <person name="Sun Q."/>
            <person name="Mori K."/>
        </authorList>
    </citation>
    <scope>NUCLEOTIDE SEQUENCE [LARGE SCALE GENOMIC DNA]</scope>
    <source>
        <strain evidence="1 2">CGMCC 1.15906</strain>
    </source>
</reference>
<comment type="caution">
    <text evidence="1">The sequence shown here is derived from an EMBL/GenBank/DDBJ whole genome shotgun (WGS) entry which is preliminary data.</text>
</comment>
<dbReference type="Proteomes" id="UP001589890">
    <property type="component" value="Unassembled WGS sequence"/>
</dbReference>
<proteinExistence type="predicted"/>
<evidence type="ECO:0008006" key="3">
    <source>
        <dbReference type="Google" id="ProtNLM"/>
    </source>
</evidence>
<dbReference type="EMBL" id="JBHLTC010000040">
    <property type="protein sequence ID" value="MFC0628798.1"/>
    <property type="molecule type" value="Genomic_DNA"/>
</dbReference>
<name>A0ABV6QVX8_9ACTN</name>
<evidence type="ECO:0000313" key="2">
    <source>
        <dbReference type="Proteomes" id="UP001589890"/>
    </source>
</evidence>